<dbReference type="InterPro" id="IPR000873">
    <property type="entry name" value="AMP-dep_synth/lig_dom"/>
</dbReference>
<dbReference type="Proteomes" id="UP000008075">
    <property type="component" value="Chromosome"/>
</dbReference>
<evidence type="ECO:0000313" key="2">
    <source>
        <dbReference type="EMBL" id="CBJ90327.1"/>
    </source>
</evidence>
<organism evidence="2 3">
    <name type="scientific">Xenorhabdus nematophila (strain ATCC 19061 / DSM 3370 / CCUG 14189 / LMG 1036 / NCIMB 9965 / AN6)</name>
    <dbReference type="NCBI Taxonomy" id="406817"/>
    <lineage>
        <taxon>Bacteria</taxon>
        <taxon>Pseudomonadati</taxon>
        <taxon>Pseudomonadota</taxon>
        <taxon>Gammaproteobacteria</taxon>
        <taxon>Enterobacterales</taxon>
        <taxon>Morganellaceae</taxon>
        <taxon>Xenorhabdus</taxon>
    </lineage>
</organism>
<name>D3VFL3_XENNA</name>
<dbReference type="GO" id="GO:0044550">
    <property type="term" value="P:secondary metabolite biosynthetic process"/>
    <property type="evidence" value="ECO:0007669"/>
    <property type="project" value="TreeGrafter"/>
</dbReference>
<reference evidence="2 3" key="1">
    <citation type="journal article" date="2011" name="PLoS ONE">
        <title>The entomopathogenic bacterial endosymbionts xenorhabdus and photorhabdus: convergent lifestyles from divergent genomes.</title>
        <authorList>
            <person name="Chaston J.M."/>
            <person name="Suen G."/>
            <person name="Tucker S.L."/>
            <person name="Andersen A.W."/>
            <person name="Bhasin A."/>
            <person name="Bode E."/>
            <person name="Bode H.B."/>
            <person name="Brachmann A.O."/>
            <person name="Cowles C.E."/>
            <person name="Cowles K.N."/>
            <person name="Darby C."/>
            <person name="de Leon L."/>
            <person name="Drace K."/>
            <person name="Du Z."/>
            <person name="Givaudan A."/>
            <person name="Herbert Tran E.E."/>
            <person name="Jewell K.A."/>
            <person name="Knack J.J."/>
            <person name="Krasomil-Osterfeld K.C."/>
            <person name="Kukor R."/>
            <person name="Lanois A."/>
            <person name="Latreille P."/>
            <person name="Leimgruber N.K."/>
            <person name="Lipke C.M."/>
            <person name="Liu R."/>
            <person name="Lu X."/>
            <person name="Martens E.C."/>
            <person name="Marri P.R."/>
            <person name="Medigue C."/>
            <person name="Menard M.L."/>
            <person name="Miller N.M."/>
            <person name="Morales-Soto N."/>
            <person name="Norton S."/>
            <person name="Ogier J.C."/>
            <person name="Orchard S.S."/>
            <person name="Park D."/>
            <person name="Park Y."/>
            <person name="Qurollo B.A."/>
            <person name="Sugar D.R."/>
            <person name="Richards G.R."/>
            <person name="Rouy Z."/>
            <person name="Slominski B."/>
            <person name="Slominski K."/>
            <person name="Snyder H."/>
            <person name="Tjaden B.C."/>
            <person name="van der Hoeven R."/>
            <person name="Welch R.D."/>
            <person name="Wheeler C."/>
            <person name="Xiang B."/>
            <person name="Barbazuk B."/>
            <person name="Gaudriault S."/>
            <person name="Goodner B."/>
            <person name="Slater S.C."/>
            <person name="Forst S."/>
            <person name="Goldman B.S."/>
            <person name="Goodrich-Blair H."/>
        </authorList>
    </citation>
    <scope>NUCLEOTIDE SEQUENCE [LARGE SCALE GENOMIC DNA]</scope>
    <source>
        <strain evidence="3">ATCC 19061 / DSM 3370 / CCUG 14189 / LMG 1036 / NCIMB 9965 / AN6</strain>
    </source>
</reference>
<dbReference type="eggNOG" id="COG1020">
    <property type="taxonomic scope" value="Bacteria"/>
</dbReference>
<gene>
    <name evidence="2" type="ordered locus">XNC1_2268</name>
</gene>
<dbReference type="GO" id="GO:0043041">
    <property type="term" value="P:amino acid activation for nonribosomal peptide biosynthetic process"/>
    <property type="evidence" value="ECO:0007669"/>
    <property type="project" value="TreeGrafter"/>
</dbReference>
<dbReference type="PANTHER" id="PTHR45527">
    <property type="entry name" value="NONRIBOSOMAL PEPTIDE SYNTHETASE"/>
    <property type="match status" value="1"/>
</dbReference>
<dbReference type="GO" id="GO:0031177">
    <property type="term" value="F:phosphopantetheine binding"/>
    <property type="evidence" value="ECO:0007669"/>
    <property type="project" value="TreeGrafter"/>
</dbReference>
<dbReference type="PANTHER" id="PTHR45527:SF1">
    <property type="entry name" value="FATTY ACID SYNTHASE"/>
    <property type="match status" value="1"/>
</dbReference>
<feature type="domain" description="AMP-dependent synthetase/ligase" evidence="1">
    <location>
        <begin position="22"/>
        <end position="71"/>
    </location>
</feature>
<dbReference type="AlphaFoldDB" id="D3VFL3"/>
<dbReference type="EMBL" id="FN667742">
    <property type="protein sequence ID" value="CBJ90327.1"/>
    <property type="molecule type" value="Genomic_DNA"/>
</dbReference>
<evidence type="ECO:0000259" key="1">
    <source>
        <dbReference type="Pfam" id="PF00501"/>
    </source>
</evidence>
<proteinExistence type="predicted"/>
<protein>
    <recommendedName>
        <fullName evidence="1">AMP-dependent synthetase/ligase domain-containing protein</fullName>
    </recommendedName>
</protein>
<evidence type="ECO:0000313" key="3">
    <source>
        <dbReference type="Proteomes" id="UP000008075"/>
    </source>
</evidence>
<dbReference type="InterPro" id="IPR042099">
    <property type="entry name" value="ANL_N_sf"/>
</dbReference>
<accession>D3VFL3</accession>
<dbReference type="GO" id="GO:0005737">
    <property type="term" value="C:cytoplasm"/>
    <property type="evidence" value="ECO:0007669"/>
    <property type="project" value="TreeGrafter"/>
</dbReference>
<sequence>MRLPIRRTRLCNNCLKLRQPNALISYDELNRRANRLAHHLIALGVQPDDRVAICLERSPKMVVGILAILKLHSSLKNWVLVNLSNWPGNFLYSLTVQLPLPW</sequence>
<dbReference type="STRING" id="406817.XNC1_2268"/>
<dbReference type="Gene3D" id="3.40.50.12780">
    <property type="entry name" value="N-terminal domain of ligase-like"/>
    <property type="match status" value="1"/>
</dbReference>
<dbReference type="Pfam" id="PF00501">
    <property type="entry name" value="AMP-binding"/>
    <property type="match status" value="1"/>
</dbReference>
<dbReference type="KEGG" id="xne:XNC1_2268"/>
<keyword evidence="3" id="KW-1185">Reference proteome</keyword>
<dbReference type="SUPFAM" id="SSF56801">
    <property type="entry name" value="Acetyl-CoA synthetase-like"/>
    <property type="match status" value="1"/>
</dbReference>
<dbReference type="HOGENOM" id="CLU_2276387_0_0_6"/>